<dbReference type="Gene3D" id="1.10.540.10">
    <property type="entry name" value="Acyl-CoA dehydrogenase/oxidase, N-terminal domain"/>
    <property type="match status" value="1"/>
</dbReference>
<evidence type="ECO:0000256" key="7">
    <source>
        <dbReference type="ARBA" id="ARBA00037085"/>
    </source>
</evidence>
<accession>A0A839DY17</accession>
<dbReference type="InterPro" id="IPR006091">
    <property type="entry name" value="Acyl-CoA_Oxase/DH_mid-dom"/>
</dbReference>
<dbReference type="Gene3D" id="1.20.140.10">
    <property type="entry name" value="Butyryl-CoA Dehydrogenase, subunit A, domain 3"/>
    <property type="match status" value="1"/>
</dbReference>
<reference evidence="14 15" key="1">
    <citation type="submission" date="2020-07" db="EMBL/GenBank/DDBJ databases">
        <title>Sequencing the genomes of 1000 actinobacteria strains.</title>
        <authorList>
            <person name="Klenk H.-P."/>
        </authorList>
    </citation>
    <scope>NUCLEOTIDE SEQUENCE [LARGE SCALE GENOMIC DNA]</scope>
    <source>
        <strain evidence="14 15">DSM 45975</strain>
    </source>
</reference>
<dbReference type="GO" id="GO:0003995">
    <property type="term" value="F:acyl-CoA dehydrogenase activity"/>
    <property type="evidence" value="ECO:0007669"/>
    <property type="project" value="InterPro"/>
</dbReference>
<dbReference type="InterPro" id="IPR036250">
    <property type="entry name" value="AcylCo_DH-like_C"/>
</dbReference>
<dbReference type="FunFam" id="1.20.140.10:FF:000001">
    <property type="entry name" value="Acyl-CoA dehydrogenase"/>
    <property type="match status" value="1"/>
</dbReference>
<keyword evidence="5 10" id="KW-0274">FAD</keyword>
<evidence type="ECO:0000259" key="11">
    <source>
        <dbReference type="Pfam" id="PF00441"/>
    </source>
</evidence>
<evidence type="ECO:0000256" key="2">
    <source>
        <dbReference type="ARBA" id="ARBA00005102"/>
    </source>
</evidence>
<comment type="similarity">
    <text evidence="3 10">Belongs to the acyl-CoA dehydrogenase family.</text>
</comment>
<dbReference type="InterPro" id="IPR046373">
    <property type="entry name" value="Acyl-CoA_Oxase/DH_mid-dom_sf"/>
</dbReference>
<dbReference type="RefSeq" id="WP_182544350.1">
    <property type="nucleotide sequence ID" value="NZ_JACGWZ010000003.1"/>
</dbReference>
<dbReference type="Gene3D" id="2.40.110.10">
    <property type="entry name" value="Butyryl-CoA Dehydrogenase, subunit A, domain 2"/>
    <property type="match status" value="1"/>
</dbReference>
<keyword evidence="6 10" id="KW-0560">Oxidoreductase</keyword>
<dbReference type="InterPro" id="IPR009075">
    <property type="entry name" value="AcylCo_DH/oxidase_C"/>
</dbReference>
<evidence type="ECO:0000256" key="8">
    <source>
        <dbReference type="ARBA" id="ARBA00040394"/>
    </source>
</evidence>
<evidence type="ECO:0000256" key="4">
    <source>
        <dbReference type="ARBA" id="ARBA00022630"/>
    </source>
</evidence>
<evidence type="ECO:0000256" key="3">
    <source>
        <dbReference type="ARBA" id="ARBA00009347"/>
    </source>
</evidence>
<dbReference type="InterPro" id="IPR009100">
    <property type="entry name" value="AcylCoA_DH/oxidase_NM_dom_sf"/>
</dbReference>
<keyword evidence="15" id="KW-1185">Reference proteome</keyword>
<comment type="pathway">
    <text evidence="2">Siderophore biosynthesis; mycobactin biosynthesis.</text>
</comment>
<keyword evidence="4 10" id="KW-0285">Flavoprotein</keyword>
<dbReference type="Pfam" id="PF00441">
    <property type="entry name" value="Acyl-CoA_dh_1"/>
    <property type="match status" value="1"/>
</dbReference>
<dbReference type="GO" id="GO:0050660">
    <property type="term" value="F:flavin adenine dinucleotide binding"/>
    <property type="evidence" value="ECO:0007669"/>
    <property type="project" value="InterPro"/>
</dbReference>
<dbReference type="Proteomes" id="UP000569329">
    <property type="component" value="Unassembled WGS sequence"/>
</dbReference>
<evidence type="ECO:0000256" key="5">
    <source>
        <dbReference type="ARBA" id="ARBA00022827"/>
    </source>
</evidence>
<protein>
    <recommendedName>
        <fullName evidence="8">Acyl-[acyl-carrier-protein] dehydrogenase MbtN</fullName>
    </recommendedName>
    <alternativeName>
        <fullName evidence="9">Mycobactin synthase protein N</fullName>
    </alternativeName>
</protein>
<name>A0A839DY17_9PSEU</name>
<dbReference type="InterPro" id="IPR013786">
    <property type="entry name" value="AcylCoA_DH/ox_N"/>
</dbReference>
<evidence type="ECO:0000259" key="13">
    <source>
        <dbReference type="Pfam" id="PF02771"/>
    </source>
</evidence>
<dbReference type="PANTHER" id="PTHR48083:SF20">
    <property type="entry name" value="LONG-CHAIN SPECIFIC ACYL-COA DEHYDROGENASE, MITOCHONDRIAL"/>
    <property type="match status" value="1"/>
</dbReference>
<dbReference type="FunFam" id="1.10.540.10:FF:000009">
    <property type="entry name" value="Probable acyl-CoA dehydrogenase"/>
    <property type="match status" value="1"/>
</dbReference>
<comment type="caution">
    <text evidence="14">The sequence shown here is derived from an EMBL/GenBank/DDBJ whole genome shotgun (WGS) entry which is preliminary data.</text>
</comment>
<gene>
    <name evidence="14" type="ORF">FHX42_002467</name>
</gene>
<organism evidence="14 15">
    <name type="scientific">Halosaccharopolyspora lacisalsi</name>
    <dbReference type="NCBI Taxonomy" id="1000566"/>
    <lineage>
        <taxon>Bacteria</taxon>
        <taxon>Bacillati</taxon>
        <taxon>Actinomycetota</taxon>
        <taxon>Actinomycetes</taxon>
        <taxon>Pseudonocardiales</taxon>
        <taxon>Pseudonocardiaceae</taxon>
        <taxon>Halosaccharopolyspora</taxon>
    </lineage>
</organism>
<feature type="domain" description="Acyl-CoA oxidase/dehydrogenase middle" evidence="12">
    <location>
        <begin position="123"/>
        <end position="218"/>
    </location>
</feature>
<sequence length="380" mass="42149">MRRELFDDEHEAFRESVRAFVNKELVPHQQEWEAAGVVSRDAWLAAGKQGLLGTSVEERYGGGGVEDFRFNVVFDEELVSAGISGFGVPVHNDINEPYLTRLATEEQKQRWMPGFCSGETITAIAMTEPGTGSDLQGIQTSAVRDGDEYVLNGQKTFISNGVNADLVIVAARTDPDAGHEGISLLVVERGTPGFERGRNLDKIGQKSQDTAELFFNDVRVPAANLLGEEGQGFVYLMQNLPQERLSIAVASAASAEKVLEVTKDYCRERTAFGRPIGKFQNTRFELAEMATEVRIGRVFVDRCVTEHLRGELSIENAAMAKWWLSEMNKRVVDRCLQLHGGYGYMTEYPVAKAFLDSRVQTIYGGTTEIMKEIVGRSMGF</sequence>
<evidence type="ECO:0000256" key="1">
    <source>
        <dbReference type="ARBA" id="ARBA00001974"/>
    </source>
</evidence>
<feature type="domain" description="Acyl-CoA dehydrogenase/oxidase C-terminal" evidence="11">
    <location>
        <begin position="230"/>
        <end position="378"/>
    </location>
</feature>
<dbReference type="PANTHER" id="PTHR48083">
    <property type="entry name" value="MEDIUM-CHAIN SPECIFIC ACYL-COA DEHYDROGENASE, MITOCHONDRIAL-RELATED"/>
    <property type="match status" value="1"/>
</dbReference>
<dbReference type="GO" id="GO:0005737">
    <property type="term" value="C:cytoplasm"/>
    <property type="evidence" value="ECO:0007669"/>
    <property type="project" value="TreeGrafter"/>
</dbReference>
<dbReference type="EMBL" id="JACGWZ010000003">
    <property type="protein sequence ID" value="MBA8825116.1"/>
    <property type="molecule type" value="Genomic_DNA"/>
</dbReference>
<dbReference type="InterPro" id="IPR037069">
    <property type="entry name" value="AcylCoA_DH/ox_N_sf"/>
</dbReference>
<evidence type="ECO:0000256" key="6">
    <source>
        <dbReference type="ARBA" id="ARBA00023002"/>
    </source>
</evidence>
<dbReference type="PROSITE" id="PS00073">
    <property type="entry name" value="ACYL_COA_DH_2"/>
    <property type="match status" value="1"/>
</dbReference>
<dbReference type="SUPFAM" id="SSF47203">
    <property type="entry name" value="Acyl-CoA dehydrogenase C-terminal domain-like"/>
    <property type="match status" value="1"/>
</dbReference>
<evidence type="ECO:0000259" key="12">
    <source>
        <dbReference type="Pfam" id="PF02770"/>
    </source>
</evidence>
<evidence type="ECO:0000256" key="9">
    <source>
        <dbReference type="ARBA" id="ARBA00042660"/>
    </source>
</evidence>
<dbReference type="GO" id="GO:0033539">
    <property type="term" value="P:fatty acid beta-oxidation using acyl-CoA dehydrogenase"/>
    <property type="evidence" value="ECO:0007669"/>
    <property type="project" value="TreeGrafter"/>
</dbReference>
<comment type="function">
    <text evidence="7">Catalyzes the dehydrogenation at the alpha-beta position of ACP-bound acyl chains. This results in the introduction of a double bond in the lipidic chain, which is further transferred to the epsilon-amino group of lysine residue in the mycobactin core by MbtK.</text>
</comment>
<dbReference type="FunFam" id="2.40.110.10:FF:000002">
    <property type="entry name" value="Acyl-CoA dehydrogenase fadE12"/>
    <property type="match status" value="1"/>
</dbReference>
<dbReference type="AlphaFoldDB" id="A0A839DY17"/>
<feature type="domain" description="Acyl-CoA dehydrogenase/oxidase N-terminal" evidence="13">
    <location>
        <begin position="8"/>
        <end position="119"/>
    </location>
</feature>
<evidence type="ECO:0000256" key="10">
    <source>
        <dbReference type="RuleBase" id="RU362125"/>
    </source>
</evidence>
<dbReference type="Pfam" id="PF02771">
    <property type="entry name" value="Acyl-CoA_dh_N"/>
    <property type="match status" value="1"/>
</dbReference>
<dbReference type="Pfam" id="PF02770">
    <property type="entry name" value="Acyl-CoA_dh_M"/>
    <property type="match status" value="1"/>
</dbReference>
<dbReference type="InterPro" id="IPR006089">
    <property type="entry name" value="Acyl-CoA_DH_CS"/>
</dbReference>
<dbReference type="SUPFAM" id="SSF56645">
    <property type="entry name" value="Acyl-CoA dehydrogenase NM domain-like"/>
    <property type="match status" value="1"/>
</dbReference>
<proteinExistence type="inferred from homology"/>
<comment type="cofactor">
    <cofactor evidence="1 10">
        <name>FAD</name>
        <dbReference type="ChEBI" id="CHEBI:57692"/>
    </cofactor>
</comment>
<evidence type="ECO:0000313" key="14">
    <source>
        <dbReference type="EMBL" id="MBA8825116.1"/>
    </source>
</evidence>
<evidence type="ECO:0000313" key="15">
    <source>
        <dbReference type="Proteomes" id="UP000569329"/>
    </source>
</evidence>
<dbReference type="InterPro" id="IPR050741">
    <property type="entry name" value="Acyl-CoA_dehydrogenase"/>
</dbReference>